<feature type="region of interest" description="Disordered" evidence="1">
    <location>
        <begin position="1070"/>
        <end position="1094"/>
    </location>
</feature>
<proteinExistence type="predicted"/>
<name>A0A183BD11_9TREM</name>
<feature type="region of interest" description="Disordered" evidence="1">
    <location>
        <begin position="146"/>
        <end position="167"/>
    </location>
</feature>
<evidence type="ECO:0000313" key="3">
    <source>
        <dbReference type="WBParaSite" id="ECPE_0001714001-mRNA-1"/>
    </source>
</evidence>
<feature type="domain" description="PWWP" evidence="2">
    <location>
        <begin position="705"/>
        <end position="779"/>
    </location>
</feature>
<dbReference type="AlphaFoldDB" id="A0A183BD11"/>
<protein>
    <submittedName>
        <fullName evidence="3">PWWP domain-containing protein</fullName>
    </submittedName>
</protein>
<feature type="compositionally biased region" description="Low complexity" evidence="1">
    <location>
        <begin position="496"/>
        <end position="509"/>
    </location>
</feature>
<feature type="compositionally biased region" description="Low complexity" evidence="1">
    <location>
        <begin position="889"/>
        <end position="905"/>
    </location>
</feature>
<accession>A0A183BD11</accession>
<dbReference type="InterPro" id="IPR000313">
    <property type="entry name" value="PWWP_dom"/>
</dbReference>
<evidence type="ECO:0000259" key="2">
    <source>
        <dbReference type="PROSITE" id="PS50812"/>
    </source>
</evidence>
<feature type="compositionally biased region" description="Low complexity" evidence="1">
    <location>
        <begin position="1072"/>
        <end position="1087"/>
    </location>
</feature>
<sequence>LKATPCSTERYTYKFEGQPSALTVFQPEVIKRSNRNQPAPQLSRILRPRRFVCRKCKKAYHVEEGNGVEMSSAALSLQIERHNQDGLVATPPIIPKLNDDYGLSGRESEADSNSDDAVVVRRKKVTERTTTNDETSVTTVKPVIPAKRKAESASKPSRAKKVKRATPDPLGSLAVSVAETNCSENSSIGSVTSVKISINPDVPEAQVTSEDVSPTTDLKPQLTTQCMESSQVSQKHDDPVVRKNRIKAQYVSVATPFRFPPSRSSKPNLFANNPFGFGSREKSTTPKRVRTTDSSPKKGKSDTEVRSPNSPRKTAMVNDASGVKKQPSDNNPVRSRTRGRSTQLTALNSNSESCASTTKCSVLSNSCPPLDSLENTAPLNVDEAPGSDANVCATEIVKCDPTGDSSAGSVPCSQAKTIPPINQVSQATDHASTQLPNLTDGTNGRSKSMDYEKPKNRWIREARARRSQEERGLGLMVNNPNTTALSLPASSATEILGSSSTGMSSPTLSRLRVRSGDGSLTSPSVSANVSPKTPSSAKKKGGGNLTAVPEGGVASPDDEMAKSIVSSSACSPRGAPLSSDNSNASLPVLKIKINRQRQPSCSSSTSAQYEVVELQVPDLEGLPAAKSHVQDPIGSTASSAATDVSSENIESKVSTFCNGGPPLTGGASPTFSTSSSRKCFGSTEAPGLGRLVKRCQLPDGVVFRVGDLVWSKLSGWPYWPAQITSIHQSVDGGEQELGSDICAQQADTKSMSFTACLHWFAWHQVSYMACDKLYHFMQHYKRFDNKKKRGVFRQAVNEARQAADNKQDTTSSLSDSESSEDGDTARIVSNDPIVGIHLSPCAPNPTSDLSGFAQEERADVSVPSNVDHVPEQKTIPATVADLSQVVVSSVQTSATPVKRNLSSGPGRRGGSRGRSRSLRGRRGGLAGSCDRAHSSTRSMPSFLSPSENNVKTPYDQFDEMDAIQAPLPFRRKNARGRGTYTKTTGNNPSVFGLSGKDVTLGVAPAPPTSTGSLKIKLSTAHLRLPVVKKRQSTKPKVSKKRVKAKPEDGSIVPMVESAISDSAVVAGALNKSSIPPNSDNSGPNPGDLSATFVPNYDDPSEAILSQFPHVFPDLRPGILSDAVEIPTFSEDESEEENTGRLIIDPEVMAAVNVSNALPTVANQSVVSRGKSNNVMLDETLYNTSYFHSIQQSATSARPELDPLYASGVSNLIDPHGSRPPETVFGDKPSLPSSVTAPAHPAP</sequence>
<feature type="region of interest" description="Disordered" evidence="1">
    <location>
        <begin position="889"/>
        <end position="953"/>
    </location>
</feature>
<dbReference type="Gene3D" id="2.30.30.140">
    <property type="match status" value="1"/>
</dbReference>
<organism evidence="3">
    <name type="scientific">Echinostoma caproni</name>
    <dbReference type="NCBI Taxonomy" id="27848"/>
    <lineage>
        <taxon>Eukaryota</taxon>
        <taxon>Metazoa</taxon>
        <taxon>Spiralia</taxon>
        <taxon>Lophotrochozoa</taxon>
        <taxon>Platyhelminthes</taxon>
        <taxon>Trematoda</taxon>
        <taxon>Digenea</taxon>
        <taxon>Plagiorchiida</taxon>
        <taxon>Echinostomata</taxon>
        <taxon>Echinostomatoidea</taxon>
        <taxon>Echinostomatidae</taxon>
        <taxon>Echinostoma</taxon>
    </lineage>
</organism>
<dbReference type="PROSITE" id="PS50812">
    <property type="entry name" value="PWWP"/>
    <property type="match status" value="1"/>
</dbReference>
<feature type="region of interest" description="Disordered" evidence="1">
    <location>
        <begin position="626"/>
        <end position="645"/>
    </location>
</feature>
<feature type="compositionally biased region" description="Basic and acidic residues" evidence="1">
    <location>
        <begin position="295"/>
        <end position="305"/>
    </location>
</feature>
<reference evidence="3" key="1">
    <citation type="submission" date="2016-06" db="UniProtKB">
        <authorList>
            <consortium name="WormBaseParasite"/>
        </authorList>
    </citation>
    <scope>IDENTIFICATION</scope>
</reference>
<feature type="compositionally biased region" description="Polar residues" evidence="1">
    <location>
        <begin position="328"/>
        <end position="350"/>
    </location>
</feature>
<evidence type="ECO:0000256" key="1">
    <source>
        <dbReference type="SAM" id="MobiDB-lite"/>
    </source>
</evidence>
<feature type="compositionally biased region" description="Basic residues" evidence="1">
    <location>
        <begin position="909"/>
        <end position="922"/>
    </location>
</feature>
<dbReference type="WBParaSite" id="ECPE_0001714001-mRNA-1">
    <property type="protein sequence ID" value="ECPE_0001714001-mRNA-1"/>
    <property type="gene ID" value="ECPE_0001714001"/>
</dbReference>
<feature type="region of interest" description="Disordered" evidence="1">
    <location>
        <begin position="258"/>
        <end position="350"/>
    </location>
</feature>
<feature type="compositionally biased region" description="Polar residues" evidence="1">
    <location>
        <begin position="935"/>
        <end position="951"/>
    </location>
</feature>
<dbReference type="SUPFAM" id="SSF63748">
    <property type="entry name" value="Tudor/PWWP/MBT"/>
    <property type="match status" value="1"/>
</dbReference>
<feature type="region of interest" description="Disordered" evidence="1">
    <location>
        <begin position="426"/>
        <end position="454"/>
    </location>
</feature>
<feature type="region of interest" description="Disordered" evidence="1">
    <location>
        <begin position="799"/>
        <end position="826"/>
    </location>
</feature>
<feature type="region of interest" description="Disordered" evidence="1">
    <location>
        <begin position="496"/>
        <end position="583"/>
    </location>
</feature>
<feature type="region of interest" description="Disordered" evidence="1">
    <location>
        <begin position="1207"/>
        <end position="1242"/>
    </location>
</feature>
<feature type="compositionally biased region" description="Polar residues" evidence="1">
    <location>
        <begin position="426"/>
        <end position="446"/>
    </location>
</feature>
<dbReference type="Pfam" id="PF00855">
    <property type="entry name" value="PWWP"/>
    <property type="match status" value="1"/>
</dbReference>
<feature type="compositionally biased region" description="Polar residues" evidence="1">
    <location>
        <begin position="518"/>
        <end position="536"/>
    </location>
</feature>